<reference evidence="1" key="2">
    <citation type="submission" date="2015-03" db="EMBL/GenBank/DDBJ databases">
        <authorList>
            <person name="Chow C.-E.T."/>
            <person name="Winget D.M."/>
            <person name="White R.A.III."/>
            <person name="Hallam S.J."/>
            <person name="Suttle C.A."/>
        </authorList>
    </citation>
    <scope>NUCLEOTIDE SEQUENCE</scope>
    <source>
        <strain evidence="1">Oxic1_7</strain>
    </source>
</reference>
<organism evidence="1">
    <name type="scientific">uncultured marine virus</name>
    <dbReference type="NCBI Taxonomy" id="186617"/>
    <lineage>
        <taxon>Viruses</taxon>
        <taxon>environmental samples</taxon>
    </lineage>
</organism>
<dbReference type="GO" id="GO:0032259">
    <property type="term" value="P:methylation"/>
    <property type="evidence" value="ECO:0007669"/>
    <property type="project" value="UniProtKB-KW"/>
</dbReference>
<proteinExistence type="predicted"/>
<protein>
    <submittedName>
        <fullName evidence="1">DNA modification methylase</fullName>
    </submittedName>
</protein>
<sequence>MSLIALNVFNFSLTKINIYSNTFPYLTFRLPVSVKLPLFHIIVSCNLNPISLKCKACLNEFPVSLPFIVESPTTHTTIPPSLVIL</sequence>
<keyword evidence="1" id="KW-0808">Transferase</keyword>
<dbReference type="EMBL" id="KR029602">
    <property type="protein sequence ID" value="AKH48249.1"/>
    <property type="molecule type" value="Genomic_DNA"/>
</dbReference>
<dbReference type="GO" id="GO:0008168">
    <property type="term" value="F:methyltransferase activity"/>
    <property type="evidence" value="ECO:0007669"/>
    <property type="project" value="UniProtKB-KW"/>
</dbReference>
<evidence type="ECO:0000313" key="1">
    <source>
        <dbReference type="EMBL" id="AKH48249.1"/>
    </source>
</evidence>
<name>A0A0F7L6S3_9VIRU</name>
<reference evidence="1" key="1">
    <citation type="journal article" date="2015" name="Front. Microbiol.">
        <title>Combining genomic sequencing methods to explore viral diversity and reveal potential virus-host interactions.</title>
        <authorList>
            <person name="Chow C.E."/>
            <person name="Winget D.M."/>
            <person name="White R.A.III."/>
            <person name="Hallam S.J."/>
            <person name="Suttle C.A."/>
        </authorList>
    </citation>
    <scope>NUCLEOTIDE SEQUENCE</scope>
    <source>
        <strain evidence="1">Oxic1_7</strain>
    </source>
</reference>
<accession>A0A0F7L6S3</accession>
<keyword evidence="1" id="KW-0489">Methyltransferase</keyword>